<evidence type="ECO:0000256" key="5">
    <source>
        <dbReference type="ARBA" id="ARBA00022801"/>
    </source>
</evidence>
<organism evidence="10 11">
    <name type="scientific">Marinobacterium halophilum</name>
    <dbReference type="NCBI Taxonomy" id="267374"/>
    <lineage>
        <taxon>Bacteria</taxon>
        <taxon>Pseudomonadati</taxon>
        <taxon>Pseudomonadota</taxon>
        <taxon>Gammaproteobacteria</taxon>
        <taxon>Oceanospirillales</taxon>
        <taxon>Oceanospirillaceae</taxon>
        <taxon>Marinobacterium</taxon>
    </lineage>
</organism>
<keyword evidence="5 8" id="KW-0378">Hydrolase</keyword>
<keyword evidence="11" id="KW-1185">Reference proteome</keyword>
<dbReference type="SUPFAM" id="SSF48452">
    <property type="entry name" value="TPR-like"/>
    <property type="match status" value="1"/>
</dbReference>
<feature type="binding site" evidence="8">
    <location>
        <position position="137"/>
    </location>
    <ligand>
        <name>Zn(2+)</name>
        <dbReference type="ChEBI" id="CHEBI:29105"/>
        <note>catalytic</note>
    </ligand>
</feature>
<evidence type="ECO:0000256" key="4">
    <source>
        <dbReference type="ARBA" id="ARBA00022764"/>
    </source>
</evidence>
<dbReference type="Gene3D" id="1.25.40.10">
    <property type="entry name" value="Tetratricopeptide repeat domain"/>
    <property type="match status" value="1"/>
</dbReference>
<dbReference type="GO" id="GO:0004222">
    <property type="term" value="F:metalloendopeptidase activity"/>
    <property type="evidence" value="ECO:0007669"/>
    <property type="project" value="InterPro"/>
</dbReference>
<evidence type="ECO:0000256" key="6">
    <source>
        <dbReference type="ARBA" id="ARBA00022833"/>
    </source>
</evidence>
<keyword evidence="2 8" id="KW-0479">Metal-binding</keyword>
<evidence type="ECO:0000256" key="8">
    <source>
        <dbReference type="HAMAP-Rule" id="MF_00997"/>
    </source>
</evidence>
<name>A0A2P8F0Q0_9GAMM</name>
<dbReference type="PANTHER" id="PTHR22726:SF1">
    <property type="entry name" value="METALLOENDOPEPTIDASE OMA1, MITOCHONDRIAL"/>
    <property type="match status" value="1"/>
</dbReference>
<feature type="chain" id="PRO_5015206341" description="Putative beta-barrel assembly-enhancing protease" evidence="8">
    <location>
        <begin position="25"/>
        <end position="482"/>
    </location>
</feature>
<evidence type="ECO:0000256" key="1">
    <source>
        <dbReference type="ARBA" id="ARBA00022670"/>
    </source>
</evidence>
<feature type="binding site" evidence="8">
    <location>
        <position position="198"/>
    </location>
    <ligand>
        <name>Zn(2+)</name>
        <dbReference type="ChEBI" id="CHEBI:29105"/>
        <note>catalytic</note>
    </ligand>
</feature>
<evidence type="ECO:0000256" key="2">
    <source>
        <dbReference type="ARBA" id="ARBA00022723"/>
    </source>
</evidence>
<dbReference type="GO" id="GO:0016020">
    <property type="term" value="C:membrane"/>
    <property type="evidence" value="ECO:0007669"/>
    <property type="project" value="InterPro"/>
</dbReference>
<keyword evidence="3 8" id="KW-0732">Signal</keyword>
<accession>A0A2P8F0Q0</accession>
<dbReference type="AlphaFoldDB" id="A0A2P8F0Q0"/>
<feature type="active site" evidence="8">
    <location>
        <position position="134"/>
    </location>
</feature>
<dbReference type="Proteomes" id="UP000242133">
    <property type="component" value="Unassembled WGS sequence"/>
</dbReference>
<evidence type="ECO:0000256" key="3">
    <source>
        <dbReference type="ARBA" id="ARBA00022729"/>
    </source>
</evidence>
<gene>
    <name evidence="10" type="ORF">CLV44_105154</name>
</gene>
<dbReference type="GO" id="GO:0051603">
    <property type="term" value="P:proteolysis involved in protein catabolic process"/>
    <property type="evidence" value="ECO:0007669"/>
    <property type="project" value="TreeGrafter"/>
</dbReference>
<evidence type="ECO:0000313" key="10">
    <source>
        <dbReference type="EMBL" id="PSL15258.1"/>
    </source>
</evidence>
<sequence precursor="true">MLKFTAAKIIMLGLLLLPYQASNATENYNLPLLNDGTSSIVSLDAEYRLGRNWARILRGQAPMLDDPITYQYLEDLLWRLLPNSQVQDRRLELFVLANPSFNAFAVPGGVIGVHGGLIQAAESEGELASVIAHELAHLSQRHYAQRLEEERRNRPLMLAGVLAGILVAAADTQGGMAVLSSTMGATTQNQLAFSRRNEQEADRVGMQTLVNTGIDPHTMPQMFTRLQRTYQFYGQRPPEFLLTHPVTESRIADSLNRASQMPRPQHSTTGIEFSLIKARMDVQFADSADAALRVFRNALEANATAYNRYGLMLAAIANNDFPLAERTRTEMPASLRQHPYVELSRAEALLKSERPADAEAATRNLLSLYPGSRPVRSLHARALRSNGKLNEALREYKSLTRTYPTDALLWFQLAETEGLAGNTLGVHEARIEYFMLTAQLDRALKQIEYARKAKGLPPAASSRLDQREQEAIALRQEMKAQF</sequence>
<dbReference type="RefSeq" id="WP_170069266.1">
    <property type="nucleotide sequence ID" value="NZ_PYGI01000005.1"/>
</dbReference>
<dbReference type="GO" id="GO:0042597">
    <property type="term" value="C:periplasmic space"/>
    <property type="evidence" value="ECO:0007669"/>
    <property type="project" value="UniProtKB-SubCell"/>
</dbReference>
<feature type="domain" description="Peptidase M48" evidence="9">
    <location>
        <begin position="70"/>
        <end position="253"/>
    </location>
</feature>
<dbReference type="PANTHER" id="PTHR22726">
    <property type="entry name" value="METALLOENDOPEPTIDASE OMA1"/>
    <property type="match status" value="1"/>
</dbReference>
<dbReference type="Pfam" id="PF01435">
    <property type="entry name" value="Peptidase_M48"/>
    <property type="match status" value="1"/>
</dbReference>
<dbReference type="EC" id="3.4.-.-" evidence="8"/>
<keyword evidence="4 8" id="KW-0574">Periplasm</keyword>
<keyword evidence="6 8" id="KW-0862">Zinc</keyword>
<comment type="caution">
    <text evidence="10">The sequence shown here is derived from an EMBL/GenBank/DDBJ whole genome shotgun (WGS) entry which is preliminary data.</text>
</comment>
<comment type="cofactor">
    <cofactor evidence="8">
        <name>Zn(2+)</name>
        <dbReference type="ChEBI" id="CHEBI:29105"/>
    </cofactor>
    <text evidence="8">Binds 1 zinc ion per subunit.</text>
</comment>
<feature type="signal peptide" evidence="8">
    <location>
        <begin position="1"/>
        <end position="24"/>
    </location>
</feature>
<comment type="similarity">
    <text evidence="8">Belongs to the peptidase M48 family. BepA subfamily.</text>
</comment>
<dbReference type="InterPro" id="IPR051156">
    <property type="entry name" value="Mito/Outer_Membr_Metalloprot"/>
</dbReference>
<dbReference type="HAMAP" id="MF_00997">
    <property type="entry name" value="Protease_BepA"/>
    <property type="match status" value="1"/>
</dbReference>
<evidence type="ECO:0000313" key="11">
    <source>
        <dbReference type="Proteomes" id="UP000242133"/>
    </source>
</evidence>
<dbReference type="EMBL" id="PYGI01000005">
    <property type="protein sequence ID" value="PSL15258.1"/>
    <property type="molecule type" value="Genomic_DNA"/>
</dbReference>
<dbReference type="Gene3D" id="3.30.2010.10">
    <property type="entry name" value="Metalloproteases ('zincins'), catalytic domain"/>
    <property type="match status" value="1"/>
</dbReference>
<dbReference type="InterPro" id="IPR011990">
    <property type="entry name" value="TPR-like_helical_dom_sf"/>
</dbReference>
<protein>
    <recommendedName>
        <fullName evidence="8">Putative beta-barrel assembly-enhancing protease</fullName>
        <ecNumber evidence="8">3.4.-.-</ecNumber>
    </recommendedName>
</protein>
<dbReference type="InterPro" id="IPR030873">
    <property type="entry name" value="Protease_BepA"/>
</dbReference>
<dbReference type="InterPro" id="IPR001915">
    <property type="entry name" value="Peptidase_M48"/>
</dbReference>
<comment type="function">
    <text evidence="8">Functions as both a chaperone and a metalloprotease. Maintains the integrity of the outer membrane by promoting either the assembly or the elimination of outer membrane proteins, depending on their folding state.</text>
</comment>
<keyword evidence="1 8" id="KW-0645">Protease</keyword>
<evidence type="ECO:0000256" key="7">
    <source>
        <dbReference type="ARBA" id="ARBA00023049"/>
    </source>
</evidence>
<keyword evidence="7 8" id="KW-0482">Metalloprotease</keyword>
<evidence type="ECO:0000259" key="9">
    <source>
        <dbReference type="Pfam" id="PF01435"/>
    </source>
</evidence>
<proteinExistence type="inferred from homology"/>
<reference evidence="10 11" key="1">
    <citation type="submission" date="2018-03" db="EMBL/GenBank/DDBJ databases">
        <title>Genomic Encyclopedia of Archaeal and Bacterial Type Strains, Phase II (KMG-II): from individual species to whole genera.</title>
        <authorList>
            <person name="Goeker M."/>
        </authorList>
    </citation>
    <scope>NUCLEOTIDE SEQUENCE [LARGE SCALE GENOMIC DNA]</scope>
    <source>
        <strain evidence="10 11">DSM 17586</strain>
    </source>
</reference>
<feature type="active site" description="Proton donor" evidence="8">
    <location>
        <position position="202"/>
    </location>
</feature>
<dbReference type="Pfam" id="PF13428">
    <property type="entry name" value="TPR_14"/>
    <property type="match status" value="1"/>
</dbReference>
<comment type="subcellular location">
    <subcellularLocation>
        <location evidence="8">Periplasm</location>
    </subcellularLocation>
</comment>
<dbReference type="GO" id="GO:0008270">
    <property type="term" value="F:zinc ion binding"/>
    <property type="evidence" value="ECO:0007669"/>
    <property type="project" value="UniProtKB-UniRule"/>
</dbReference>
<feature type="binding site" evidence="8">
    <location>
        <position position="133"/>
    </location>
    <ligand>
        <name>Zn(2+)</name>
        <dbReference type="ChEBI" id="CHEBI:29105"/>
        <note>catalytic</note>
    </ligand>
</feature>